<dbReference type="PANTHER" id="PTHR44591">
    <property type="entry name" value="STRESS RESPONSE REGULATOR PROTEIN 1"/>
    <property type="match status" value="1"/>
</dbReference>
<reference evidence="8" key="1">
    <citation type="submission" date="2020-04" db="EMBL/GenBank/DDBJ databases">
        <authorList>
            <person name="Zhang T."/>
        </authorList>
    </citation>
    <scope>NUCLEOTIDE SEQUENCE</scope>
    <source>
        <strain evidence="8">HKST-UBA01</strain>
    </source>
</reference>
<dbReference type="EMBL" id="JAGQKX010000059">
    <property type="protein sequence ID" value="MCA9390283.1"/>
    <property type="molecule type" value="Genomic_DNA"/>
</dbReference>
<evidence type="ECO:0000313" key="8">
    <source>
        <dbReference type="EMBL" id="MCA9390283.1"/>
    </source>
</evidence>
<dbReference type="PANTHER" id="PTHR44591:SF3">
    <property type="entry name" value="RESPONSE REGULATORY DOMAIN-CONTAINING PROTEIN"/>
    <property type="match status" value="1"/>
</dbReference>
<dbReference type="Proteomes" id="UP000701698">
    <property type="component" value="Unassembled WGS sequence"/>
</dbReference>
<sequence>MDKKVLIVEDDTFLRELYHEMLSDSGYEVEVALDGEEGLSKMNEAKFDLILLDIMMPKKDGLQVLKEATDENKKKIVMLTNLGQDQVIKNALSLGARGYLIKSEFAPDEVEAKVRDFISEQQA</sequence>
<dbReference type="GO" id="GO:0003677">
    <property type="term" value="F:DNA binding"/>
    <property type="evidence" value="ECO:0007669"/>
    <property type="project" value="UniProtKB-KW"/>
</dbReference>
<dbReference type="InterPro" id="IPR001789">
    <property type="entry name" value="Sig_transdc_resp-reg_receiver"/>
</dbReference>
<evidence type="ECO:0000256" key="2">
    <source>
        <dbReference type="ARBA" id="ARBA00023012"/>
    </source>
</evidence>
<keyword evidence="2" id="KW-0902">Two-component regulatory system</keyword>
<organism evidence="8 9">
    <name type="scientific">candidate division WWE3 bacterium</name>
    <dbReference type="NCBI Taxonomy" id="2053526"/>
    <lineage>
        <taxon>Bacteria</taxon>
        <taxon>Katanobacteria</taxon>
    </lineage>
</organism>
<evidence type="ECO:0000259" key="7">
    <source>
        <dbReference type="PROSITE" id="PS50110"/>
    </source>
</evidence>
<protein>
    <submittedName>
        <fullName evidence="8">Response regulator</fullName>
    </submittedName>
</protein>
<keyword evidence="1 6" id="KW-0597">Phosphoprotein</keyword>
<reference evidence="8" key="2">
    <citation type="journal article" date="2021" name="Microbiome">
        <title>Successional dynamics and alternative stable states in a saline activated sludge microbial community over 9 years.</title>
        <authorList>
            <person name="Wang Y."/>
            <person name="Ye J."/>
            <person name="Ju F."/>
            <person name="Liu L."/>
            <person name="Boyd J.A."/>
            <person name="Deng Y."/>
            <person name="Parks D.H."/>
            <person name="Jiang X."/>
            <person name="Yin X."/>
            <person name="Woodcroft B.J."/>
            <person name="Tyson G.W."/>
            <person name="Hugenholtz P."/>
            <person name="Polz M.F."/>
            <person name="Zhang T."/>
        </authorList>
    </citation>
    <scope>NUCLEOTIDE SEQUENCE</scope>
    <source>
        <strain evidence="8">HKST-UBA01</strain>
    </source>
</reference>
<dbReference type="Gene3D" id="3.40.50.2300">
    <property type="match status" value="1"/>
</dbReference>
<dbReference type="SUPFAM" id="SSF52172">
    <property type="entry name" value="CheY-like"/>
    <property type="match status" value="1"/>
</dbReference>
<evidence type="ECO:0000256" key="1">
    <source>
        <dbReference type="ARBA" id="ARBA00022553"/>
    </source>
</evidence>
<dbReference type="Pfam" id="PF00072">
    <property type="entry name" value="Response_reg"/>
    <property type="match status" value="1"/>
</dbReference>
<dbReference type="FunFam" id="3.40.50.2300:FF:000001">
    <property type="entry name" value="DNA-binding response regulator PhoB"/>
    <property type="match status" value="1"/>
</dbReference>
<evidence type="ECO:0000256" key="5">
    <source>
        <dbReference type="ARBA" id="ARBA00023163"/>
    </source>
</evidence>
<gene>
    <name evidence="8" type="ORF">KC571_02660</name>
</gene>
<accession>A0A955RQ70</accession>
<feature type="domain" description="Response regulatory" evidence="7">
    <location>
        <begin position="4"/>
        <end position="117"/>
    </location>
</feature>
<dbReference type="AlphaFoldDB" id="A0A955RQ70"/>
<comment type="caution">
    <text evidence="8">The sequence shown here is derived from an EMBL/GenBank/DDBJ whole genome shotgun (WGS) entry which is preliminary data.</text>
</comment>
<keyword evidence="3" id="KW-0805">Transcription regulation</keyword>
<feature type="modified residue" description="4-aspartylphosphate" evidence="6">
    <location>
        <position position="53"/>
    </location>
</feature>
<evidence type="ECO:0000256" key="4">
    <source>
        <dbReference type="ARBA" id="ARBA00023125"/>
    </source>
</evidence>
<dbReference type="InterPro" id="IPR050595">
    <property type="entry name" value="Bact_response_regulator"/>
</dbReference>
<evidence type="ECO:0000313" key="9">
    <source>
        <dbReference type="Proteomes" id="UP000701698"/>
    </source>
</evidence>
<dbReference type="CDD" id="cd17574">
    <property type="entry name" value="REC_OmpR"/>
    <property type="match status" value="1"/>
</dbReference>
<dbReference type="InterPro" id="IPR011006">
    <property type="entry name" value="CheY-like_superfamily"/>
</dbReference>
<proteinExistence type="predicted"/>
<keyword evidence="5" id="KW-0804">Transcription</keyword>
<name>A0A955RQ70_UNCKA</name>
<dbReference type="PROSITE" id="PS50110">
    <property type="entry name" value="RESPONSE_REGULATORY"/>
    <property type="match status" value="1"/>
</dbReference>
<dbReference type="SMART" id="SM00448">
    <property type="entry name" value="REC"/>
    <property type="match status" value="1"/>
</dbReference>
<evidence type="ECO:0000256" key="3">
    <source>
        <dbReference type="ARBA" id="ARBA00023015"/>
    </source>
</evidence>
<keyword evidence="4" id="KW-0238">DNA-binding</keyword>
<dbReference type="GO" id="GO:0000160">
    <property type="term" value="P:phosphorelay signal transduction system"/>
    <property type="evidence" value="ECO:0007669"/>
    <property type="project" value="UniProtKB-KW"/>
</dbReference>
<evidence type="ECO:0000256" key="6">
    <source>
        <dbReference type="PROSITE-ProRule" id="PRU00169"/>
    </source>
</evidence>